<protein>
    <recommendedName>
        <fullName evidence="4">YbaB/EbfC DNA-binding family protein</fullName>
    </recommendedName>
</protein>
<sequence length="227" mass="25248">MPGNEYADGPEERLERLASSVRSLQRVVRSATRTADRHRGSDASGLVTMVADNAGQVESVRVDPDWFVRHTSASLGPALFEAYQATMTKVMEAAVALMDAAEDEERGRYDAAAGGLRSPAGDTGRPQDVHMPTFDDVRDALRTIENRQYEREYQRDRRRTERPEERLVYGPYHVVAVLHRGAGVAELAVVNAVSRDRISTLEQDTVLALRAPREPDGNADDRETEGW</sequence>
<evidence type="ECO:0000313" key="2">
    <source>
        <dbReference type="EMBL" id="GIM65044.1"/>
    </source>
</evidence>
<dbReference type="Gene3D" id="3.30.1310.10">
    <property type="entry name" value="Nucleoid-associated protein YbaB-like domain"/>
    <property type="match status" value="1"/>
</dbReference>
<organism evidence="2 3">
    <name type="scientific">Actinoplanes auranticolor</name>
    <dbReference type="NCBI Taxonomy" id="47988"/>
    <lineage>
        <taxon>Bacteria</taxon>
        <taxon>Bacillati</taxon>
        <taxon>Actinomycetota</taxon>
        <taxon>Actinomycetes</taxon>
        <taxon>Micromonosporales</taxon>
        <taxon>Micromonosporaceae</taxon>
        <taxon>Actinoplanes</taxon>
    </lineage>
</organism>
<gene>
    <name evidence="2" type="ORF">Aau02nite_14310</name>
</gene>
<evidence type="ECO:0008006" key="4">
    <source>
        <dbReference type="Google" id="ProtNLM"/>
    </source>
</evidence>
<keyword evidence="3" id="KW-1185">Reference proteome</keyword>
<name>A0A919VJP7_9ACTN</name>
<comment type="caution">
    <text evidence="2">The sequence shown here is derived from an EMBL/GenBank/DDBJ whole genome shotgun (WGS) entry which is preliminary data.</text>
</comment>
<dbReference type="Proteomes" id="UP000681340">
    <property type="component" value="Unassembled WGS sequence"/>
</dbReference>
<reference evidence="2" key="1">
    <citation type="submission" date="2021-03" db="EMBL/GenBank/DDBJ databases">
        <title>Whole genome shotgun sequence of Actinoplanes auranticolor NBRC 12245.</title>
        <authorList>
            <person name="Komaki H."/>
            <person name="Tamura T."/>
        </authorList>
    </citation>
    <scope>NUCLEOTIDE SEQUENCE</scope>
    <source>
        <strain evidence="2">NBRC 12245</strain>
    </source>
</reference>
<dbReference type="InterPro" id="IPR036894">
    <property type="entry name" value="YbaB-like_sf"/>
</dbReference>
<feature type="region of interest" description="Disordered" evidence="1">
    <location>
        <begin position="113"/>
        <end position="132"/>
    </location>
</feature>
<dbReference type="EMBL" id="BOQL01000015">
    <property type="protein sequence ID" value="GIM65044.1"/>
    <property type="molecule type" value="Genomic_DNA"/>
</dbReference>
<dbReference type="AlphaFoldDB" id="A0A919VJP7"/>
<evidence type="ECO:0000256" key="1">
    <source>
        <dbReference type="SAM" id="MobiDB-lite"/>
    </source>
</evidence>
<evidence type="ECO:0000313" key="3">
    <source>
        <dbReference type="Proteomes" id="UP000681340"/>
    </source>
</evidence>
<proteinExistence type="predicted"/>
<accession>A0A919VJP7</accession>